<proteinExistence type="predicted"/>
<protein>
    <submittedName>
        <fullName evidence="1">Uncharacterized protein</fullName>
    </submittedName>
</protein>
<dbReference type="EMBL" id="GBXM01082870">
    <property type="protein sequence ID" value="JAH25707.1"/>
    <property type="molecule type" value="Transcribed_RNA"/>
</dbReference>
<reference evidence="1" key="2">
    <citation type="journal article" date="2015" name="Fish Shellfish Immunol.">
        <title>Early steps in the European eel (Anguilla anguilla)-Vibrio vulnificus interaction in the gills: Role of the RtxA13 toxin.</title>
        <authorList>
            <person name="Callol A."/>
            <person name="Pajuelo D."/>
            <person name="Ebbesson L."/>
            <person name="Teles M."/>
            <person name="MacKenzie S."/>
            <person name="Amaro C."/>
        </authorList>
    </citation>
    <scope>NUCLEOTIDE SEQUENCE</scope>
</reference>
<dbReference type="EMBL" id="GBXM01083990">
    <property type="protein sequence ID" value="JAH24587.1"/>
    <property type="molecule type" value="Transcribed_RNA"/>
</dbReference>
<dbReference type="AlphaFoldDB" id="A0A0E9T040"/>
<name>A0A0E9T040_ANGAN</name>
<evidence type="ECO:0000313" key="1">
    <source>
        <dbReference type="EMBL" id="JAH46275.1"/>
    </source>
</evidence>
<organism evidence="1">
    <name type="scientific">Anguilla anguilla</name>
    <name type="common">European freshwater eel</name>
    <name type="synonym">Muraena anguilla</name>
    <dbReference type="NCBI Taxonomy" id="7936"/>
    <lineage>
        <taxon>Eukaryota</taxon>
        <taxon>Metazoa</taxon>
        <taxon>Chordata</taxon>
        <taxon>Craniata</taxon>
        <taxon>Vertebrata</taxon>
        <taxon>Euteleostomi</taxon>
        <taxon>Actinopterygii</taxon>
        <taxon>Neopterygii</taxon>
        <taxon>Teleostei</taxon>
        <taxon>Anguilliformes</taxon>
        <taxon>Anguillidae</taxon>
        <taxon>Anguilla</taxon>
    </lineage>
</organism>
<sequence length="27" mass="3059">MRFIQISSLGTSWSISGIFCTLKFSFT</sequence>
<accession>A0A0E9T040</accession>
<dbReference type="EMBL" id="GBXM01062302">
    <property type="protein sequence ID" value="JAH46275.1"/>
    <property type="molecule type" value="Transcribed_RNA"/>
</dbReference>
<reference evidence="1" key="1">
    <citation type="submission" date="2014-11" db="EMBL/GenBank/DDBJ databases">
        <authorList>
            <person name="Amaro Gonzalez C."/>
        </authorList>
    </citation>
    <scope>NUCLEOTIDE SEQUENCE</scope>
</reference>